<feature type="region of interest" description="Disordered" evidence="1">
    <location>
        <begin position="77"/>
        <end position="103"/>
    </location>
</feature>
<accession>A0A9P3F857</accession>
<protein>
    <submittedName>
        <fullName evidence="2">Uncharacterized protein</fullName>
    </submittedName>
</protein>
<dbReference type="AlphaFoldDB" id="A0A9P3F857"/>
<dbReference type="EMBL" id="BOPL01000007">
    <property type="protein sequence ID" value="GIK05008.1"/>
    <property type="molecule type" value="Genomic_DNA"/>
</dbReference>
<evidence type="ECO:0000313" key="2">
    <source>
        <dbReference type="EMBL" id="GIK05008.1"/>
    </source>
</evidence>
<feature type="compositionally biased region" description="Low complexity" evidence="1">
    <location>
        <begin position="227"/>
        <end position="238"/>
    </location>
</feature>
<dbReference type="OrthoDB" id="10660088at2759"/>
<comment type="caution">
    <text evidence="2">The sequence shown here is derived from an EMBL/GenBank/DDBJ whole genome shotgun (WGS) entry which is preliminary data.</text>
</comment>
<name>A0A9P3F857_ASPVI</name>
<dbReference type="Proteomes" id="UP000710440">
    <property type="component" value="Unassembled WGS sequence"/>
</dbReference>
<proteinExistence type="predicted"/>
<dbReference type="RefSeq" id="XP_043128194.1">
    <property type="nucleotide sequence ID" value="XM_043272259.1"/>
</dbReference>
<keyword evidence="3" id="KW-1185">Reference proteome</keyword>
<evidence type="ECO:0000313" key="3">
    <source>
        <dbReference type="Proteomes" id="UP000710440"/>
    </source>
</evidence>
<evidence type="ECO:0000256" key="1">
    <source>
        <dbReference type="SAM" id="MobiDB-lite"/>
    </source>
</evidence>
<sequence>MKGPRSKKVECTKKEVQAILDLQDKEEWLVWLRSDMVQPWWQRRTVCWIVCALMAHLLLLHHHHKLFQWRHGPTRPSRPSAITSGSGKLPYSHPPASKPPSAASSSPWYAGEILASSFSGQEPIASGLAASGFGSKLIRAPSRIPRRRAVWQSPSSKGYLLPNPKDWKLYLTHCNQGCNCVGTANNTGPTDPPPSTTAATNPATMHATKARAGPKEATSPAPDKRVSTASAASKSSSSSGGGGFRRTIRTTARLQSPPGLRHRPGHSPAGRDSAPNDGWDGQKGAILPV</sequence>
<gene>
    <name evidence="2" type="ORF">Aspvir_009107</name>
</gene>
<feature type="region of interest" description="Disordered" evidence="1">
    <location>
        <begin position="188"/>
        <end position="289"/>
    </location>
</feature>
<dbReference type="GeneID" id="66937089"/>
<organism evidence="2 3">
    <name type="scientific">Aspergillus viridinutans</name>
    <dbReference type="NCBI Taxonomy" id="75553"/>
    <lineage>
        <taxon>Eukaryota</taxon>
        <taxon>Fungi</taxon>
        <taxon>Dikarya</taxon>
        <taxon>Ascomycota</taxon>
        <taxon>Pezizomycotina</taxon>
        <taxon>Eurotiomycetes</taxon>
        <taxon>Eurotiomycetidae</taxon>
        <taxon>Eurotiales</taxon>
        <taxon>Aspergillaceae</taxon>
        <taxon>Aspergillus</taxon>
        <taxon>Aspergillus subgen. Fumigati</taxon>
    </lineage>
</organism>
<reference evidence="2 3" key="1">
    <citation type="submission" date="2021-02" db="EMBL/GenBank/DDBJ databases">
        <title>Pan-genome distribution and transcriptional activeness of fungal secondary metabolism genes in Aspergillus section Fumigati.</title>
        <authorList>
            <person name="Takahashi H."/>
            <person name="Umemura M."/>
            <person name="Ninomiya A."/>
            <person name="Kusuya Y."/>
            <person name="Urayama S."/>
            <person name="Shimizu M."/>
            <person name="Watanabe A."/>
            <person name="Kamei K."/>
            <person name="Yaguchi T."/>
            <person name="Hagiwara D."/>
        </authorList>
    </citation>
    <scope>NUCLEOTIDE SEQUENCE [LARGE SCALE GENOMIC DNA]</scope>
    <source>
        <strain evidence="2 3">IFM 47045</strain>
    </source>
</reference>